<proteinExistence type="inferred from homology"/>
<keyword evidence="9" id="KW-1185">Reference proteome</keyword>
<gene>
    <name evidence="8" type="primary">dkgB</name>
    <name evidence="8" type="ORF">L248_1064</name>
</gene>
<accession>U4THL0</accession>
<dbReference type="InterPro" id="IPR023210">
    <property type="entry name" value="NADP_OxRdtase_dom"/>
</dbReference>
<dbReference type="Proteomes" id="UP000030647">
    <property type="component" value="Unassembled WGS sequence"/>
</dbReference>
<keyword evidence="2" id="KW-0521">NADP</keyword>
<dbReference type="STRING" id="1231336.L248_1064"/>
<dbReference type="HOGENOM" id="CLU_023205_0_1_9"/>
<dbReference type="EMBL" id="KI271600">
    <property type="protein sequence ID" value="ERL64296.1"/>
    <property type="molecule type" value="Genomic_DNA"/>
</dbReference>
<evidence type="ECO:0000256" key="5">
    <source>
        <dbReference type="PIRSR" id="PIRSR000097-2"/>
    </source>
</evidence>
<evidence type="ECO:0000313" key="8">
    <source>
        <dbReference type="EMBL" id="ERL64296.1"/>
    </source>
</evidence>
<dbReference type="GO" id="GO:0016616">
    <property type="term" value="F:oxidoreductase activity, acting on the CH-OH group of donors, NAD or NADP as acceptor"/>
    <property type="evidence" value="ECO:0007669"/>
    <property type="project" value="UniProtKB-ARBA"/>
</dbReference>
<organism evidence="8 9">
    <name type="scientific">Schleiferilactobacillus shenzhenensis LY-73</name>
    <dbReference type="NCBI Taxonomy" id="1231336"/>
    <lineage>
        <taxon>Bacteria</taxon>
        <taxon>Bacillati</taxon>
        <taxon>Bacillota</taxon>
        <taxon>Bacilli</taxon>
        <taxon>Lactobacillales</taxon>
        <taxon>Lactobacillaceae</taxon>
        <taxon>Schleiferilactobacillus</taxon>
    </lineage>
</organism>
<reference evidence="9" key="1">
    <citation type="journal article" date="2013" name="Genome Announc.">
        <title>Whole-Genome Sequencing of Lactobacillus shenzhenensis Strain LY-73T.</title>
        <authorList>
            <person name="Lin Z."/>
            <person name="Liu Z."/>
            <person name="Yang R."/>
            <person name="Zou Y."/>
            <person name="Wan D."/>
            <person name="Chen J."/>
            <person name="Guo M."/>
            <person name="Zhao J."/>
            <person name="Fang C."/>
            <person name="Yang R."/>
            <person name="Liu F."/>
        </authorList>
    </citation>
    <scope>NUCLEOTIDE SEQUENCE [LARGE SCALE GENOMIC DNA]</scope>
    <source>
        <strain evidence="9">LY-73</strain>
    </source>
</reference>
<dbReference type="CDD" id="cd19132">
    <property type="entry name" value="AKR_AKR5D1_E1"/>
    <property type="match status" value="1"/>
</dbReference>
<protein>
    <submittedName>
        <fullName evidence="8">DkgB</fullName>
    </submittedName>
</protein>
<dbReference type="PROSITE" id="PS00798">
    <property type="entry name" value="ALDOKETO_REDUCTASE_1"/>
    <property type="match status" value="1"/>
</dbReference>
<evidence type="ECO:0000259" key="7">
    <source>
        <dbReference type="Pfam" id="PF00248"/>
    </source>
</evidence>
<evidence type="ECO:0000256" key="4">
    <source>
        <dbReference type="PIRSR" id="PIRSR000097-1"/>
    </source>
</evidence>
<comment type="similarity">
    <text evidence="1">Belongs to the aldo/keto reductase family.</text>
</comment>
<dbReference type="Pfam" id="PF00248">
    <property type="entry name" value="Aldo_ket_red"/>
    <property type="match status" value="1"/>
</dbReference>
<evidence type="ECO:0000256" key="2">
    <source>
        <dbReference type="ARBA" id="ARBA00022857"/>
    </source>
</evidence>
<dbReference type="PANTHER" id="PTHR43827:SF3">
    <property type="entry name" value="NADP-DEPENDENT OXIDOREDUCTASE DOMAIN-CONTAINING PROTEIN"/>
    <property type="match status" value="1"/>
</dbReference>
<feature type="binding site" evidence="5">
    <location>
        <position position="107"/>
    </location>
    <ligand>
        <name>substrate</name>
    </ligand>
</feature>
<dbReference type="FunFam" id="3.20.20.100:FF:000002">
    <property type="entry name" value="2,5-diketo-D-gluconic acid reductase A"/>
    <property type="match status" value="1"/>
</dbReference>
<evidence type="ECO:0000313" key="9">
    <source>
        <dbReference type="Proteomes" id="UP000030647"/>
    </source>
</evidence>
<evidence type="ECO:0000256" key="6">
    <source>
        <dbReference type="PIRSR" id="PIRSR000097-3"/>
    </source>
</evidence>
<dbReference type="PRINTS" id="PR00069">
    <property type="entry name" value="ALDKETRDTASE"/>
</dbReference>
<keyword evidence="3" id="KW-0560">Oxidoreductase</keyword>
<dbReference type="PANTHER" id="PTHR43827">
    <property type="entry name" value="2,5-DIKETO-D-GLUCONIC ACID REDUCTASE"/>
    <property type="match status" value="1"/>
</dbReference>
<dbReference type="OrthoDB" id="9804790at2"/>
<name>U4THL0_9LACO</name>
<dbReference type="PIRSF" id="PIRSF000097">
    <property type="entry name" value="AKR"/>
    <property type="match status" value="1"/>
</dbReference>
<dbReference type="Gene3D" id="3.20.20.100">
    <property type="entry name" value="NADP-dependent oxidoreductase domain"/>
    <property type="match status" value="1"/>
</dbReference>
<feature type="active site" description="Proton donor" evidence="4">
    <location>
        <position position="51"/>
    </location>
</feature>
<dbReference type="SUPFAM" id="SSF51430">
    <property type="entry name" value="NAD(P)-linked oxidoreductase"/>
    <property type="match status" value="1"/>
</dbReference>
<dbReference type="InterPro" id="IPR036812">
    <property type="entry name" value="NAD(P)_OxRdtase_dom_sf"/>
</dbReference>
<evidence type="ECO:0000256" key="3">
    <source>
        <dbReference type="ARBA" id="ARBA00023002"/>
    </source>
</evidence>
<dbReference type="InterPro" id="IPR020471">
    <property type="entry name" value="AKR"/>
</dbReference>
<dbReference type="RefSeq" id="WP_022530396.1">
    <property type="nucleotide sequence ID" value="NZ_KI271600.1"/>
</dbReference>
<dbReference type="AlphaFoldDB" id="U4THL0"/>
<sequence length="279" mass="30820">MSHIPTITLRDGLAVPAVGFGTAGIRGAAGVQAMTSALAQGYRLLDTAYNYENEGTVGLAVKRSGLPRADVLVSSKLPGRYHDHAIATIQESLYRAGLDYFDIYLIHWPNPQRDLYVEAWQALIDAQRFGLVRSIGVSNFLPEHLDRLEKETGVLPAINQIELHPLHSQAALRQYDAEHGIITEAWSPLGGQGGRTKPVQALPLIQQLAEKYQKSPAQVILRWEYQLGVLPLPLSRNTGRQAQNLAIFDFALTDAEVAAITALDDNEEQFVDPREHEEL</sequence>
<evidence type="ECO:0000256" key="1">
    <source>
        <dbReference type="ARBA" id="ARBA00007905"/>
    </source>
</evidence>
<dbReference type="PROSITE" id="PS00062">
    <property type="entry name" value="ALDOKETO_REDUCTASE_2"/>
    <property type="match status" value="1"/>
</dbReference>
<feature type="domain" description="NADP-dependent oxidoreductase" evidence="7">
    <location>
        <begin position="29"/>
        <end position="264"/>
    </location>
</feature>
<dbReference type="eggNOG" id="COG0656">
    <property type="taxonomic scope" value="Bacteria"/>
</dbReference>
<dbReference type="InterPro" id="IPR018170">
    <property type="entry name" value="Aldo/ket_reductase_CS"/>
</dbReference>
<feature type="site" description="Lowers pKa of active site Tyr" evidence="6">
    <location>
        <position position="76"/>
    </location>
</feature>